<gene>
    <name evidence="4" type="ORF">GCM10009776_04500</name>
</gene>
<dbReference type="PANTHER" id="PTHR35174:SF3">
    <property type="entry name" value="BLL7171 PROTEIN"/>
    <property type="match status" value="1"/>
</dbReference>
<organism evidence="4 5">
    <name type="scientific">Microbacterium deminutum</name>
    <dbReference type="NCBI Taxonomy" id="344164"/>
    <lineage>
        <taxon>Bacteria</taxon>
        <taxon>Bacillati</taxon>
        <taxon>Actinomycetota</taxon>
        <taxon>Actinomycetes</taxon>
        <taxon>Micrococcales</taxon>
        <taxon>Microbacteriaceae</taxon>
        <taxon>Microbacterium</taxon>
    </lineage>
</organism>
<proteinExistence type="inferred from homology"/>
<comment type="caution">
    <text evidence="4">The sequence shown here is derived from an EMBL/GenBank/DDBJ whole genome shotgun (WGS) entry which is preliminary data.</text>
</comment>
<dbReference type="Gene3D" id="3.30.70.1060">
    <property type="entry name" value="Dimeric alpha+beta barrel"/>
    <property type="match status" value="1"/>
</dbReference>
<evidence type="ECO:0000313" key="4">
    <source>
        <dbReference type="EMBL" id="GAA1945679.1"/>
    </source>
</evidence>
<dbReference type="InterPro" id="IPR011008">
    <property type="entry name" value="Dimeric_a/b-barrel"/>
</dbReference>
<evidence type="ECO:0000256" key="1">
    <source>
        <dbReference type="ARBA" id="ARBA00007689"/>
    </source>
</evidence>
<dbReference type="Pfam" id="PF03795">
    <property type="entry name" value="YCII"/>
    <property type="match status" value="1"/>
</dbReference>
<dbReference type="RefSeq" id="WP_344090723.1">
    <property type="nucleotide sequence ID" value="NZ_BAAAOG010000001.1"/>
</dbReference>
<feature type="domain" description="YCII-related" evidence="3">
    <location>
        <begin position="4"/>
        <end position="109"/>
    </location>
</feature>
<accession>A0ABN2Q6I8</accession>
<dbReference type="SUPFAM" id="SSF54909">
    <property type="entry name" value="Dimeric alpha+beta barrel"/>
    <property type="match status" value="1"/>
</dbReference>
<dbReference type="PANTHER" id="PTHR35174">
    <property type="entry name" value="BLL7171 PROTEIN-RELATED"/>
    <property type="match status" value="1"/>
</dbReference>
<evidence type="ECO:0000256" key="2">
    <source>
        <dbReference type="SAM" id="MobiDB-lite"/>
    </source>
</evidence>
<name>A0ABN2Q6I8_9MICO</name>
<dbReference type="Proteomes" id="UP001499933">
    <property type="component" value="Unassembled WGS sequence"/>
</dbReference>
<comment type="similarity">
    <text evidence="1">Belongs to the YciI family.</text>
</comment>
<dbReference type="InterPro" id="IPR005545">
    <property type="entry name" value="YCII"/>
</dbReference>
<evidence type="ECO:0000313" key="5">
    <source>
        <dbReference type="Proteomes" id="UP001499933"/>
    </source>
</evidence>
<protein>
    <submittedName>
        <fullName evidence="4">YciI family protein</fullName>
    </submittedName>
</protein>
<keyword evidence="5" id="KW-1185">Reference proteome</keyword>
<reference evidence="5" key="1">
    <citation type="journal article" date="2019" name="Int. J. Syst. Evol. Microbiol.">
        <title>The Global Catalogue of Microorganisms (GCM) 10K type strain sequencing project: providing services to taxonomists for standard genome sequencing and annotation.</title>
        <authorList>
            <consortium name="The Broad Institute Genomics Platform"/>
            <consortium name="The Broad Institute Genome Sequencing Center for Infectious Disease"/>
            <person name="Wu L."/>
            <person name="Ma J."/>
        </authorList>
    </citation>
    <scope>NUCLEOTIDE SEQUENCE [LARGE SCALE GENOMIC DNA]</scope>
    <source>
        <strain evidence="5">JCM 14901</strain>
    </source>
</reference>
<feature type="region of interest" description="Disordered" evidence="2">
    <location>
        <begin position="39"/>
        <end position="61"/>
    </location>
</feature>
<sequence length="112" mass="11826">MPNYLVTIYRDESTFTQQQGTAVSAPYRAFMQRHAGSLRGGAGLEPASTATSIRSDGNGGYAVTDGPFAESKEVLGGYYVIEAADLDEALAIAKEVPAPFGGVEVRPIRVLS</sequence>
<dbReference type="EMBL" id="BAAAOG010000001">
    <property type="protein sequence ID" value="GAA1945679.1"/>
    <property type="molecule type" value="Genomic_DNA"/>
</dbReference>
<evidence type="ECO:0000259" key="3">
    <source>
        <dbReference type="Pfam" id="PF03795"/>
    </source>
</evidence>